<dbReference type="Pfam" id="PF04480">
    <property type="entry name" value="DUF559"/>
    <property type="match status" value="1"/>
</dbReference>
<dbReference type="EMBL" id="LAZR01035335">
    <property type="protein sequence ID" value="KKL27793.1"/>
    <property type="molecule type" value="Genomic_DNA"/>
</dbReference>
<evidence type="ECO:0000313" key="3">
    <source>
        <dbReference type="EMBL" id="KKL27793.1"/>
    </source>
</evidence>
<dbReference type="Gene3D" id="3.40.960.10">
    <property type="entry name" value="VSR Endonuclease"/>
    <property type="match status" value="1"/>
</dbReference>
<feature type="domain" description="DUF559" evidence="2">
    <location>
        <begin position="60"/>
        <end position="100"/>
    </location>
</feature>
<accession>A0A0F9EVI6</accession>
<evidence type="ECO:0000256" key="1">
    <source>
        <dbReference type="SAM" id="MobiDB-lite"/>
    </source>
</evidence>
<proteinExistence type="predicted"/>
<feature type="compositionally biased region" description="Gly residues" evidence="1">
    <location>
        <begin position="34"/>
        <end position="45"/>
    </location>
</feature>
<dbReference type="AlphaFoldDB" id="A0A0F9EVI6"/>
<feature type="region of interest" description="Disordered" evidence="1">
    <location>
        <begin position="18"/>
        <end position="54"/>
    </location>
</feature>
<reference evidence="3" key="1">
    <citation type="journal article" date="2015" name="Nature">
        <title>Complex archaea that bridge the gap between prokaryotes and eukaryotes.</title>
        <authorList>
            <person name="Spang A."/>
            <person name="Saw J.H."/>
            <person name="Jorgensen S.L."/>
            <person name="Zaremba-Niedzwiedzka K."/>
            <person name="Martijn J."/>
            <person name="Lind A.E."/>
            <person name="van Eijk R."/>
            <person name="Schleper C."/>
            <person name="Guy L."/>
            <person name="Ettema T.J."/>
        </authorList>
    </citation>
    <scope>NUCLEOTIDE SEQUENCE</scope>
</reference>
<organism evidence="3">
    <name type="scientific">marine sediment metagenome</name>
    <dbReference type="NCBI Taxonomy" id="412755"/>
    <lineage>
        <taxon>unclassified sequences</taxon>
        <taxon>metagenomes</taxon>
        <taxon>ecological metagenomes</taxon>
    </lineage>
</organism>
<comment type="caution">
    <text evidence="3">The sequence shown here is derived from an EMBL/GenBank/DDBJ whole genome shotgun (WGS) entry which is preliminary data.</text>
</comment>
<dbReference type="InterPro" id="IPR007569">
    <property type="entry name" value="DUF559"/>
</dbReference>
<name>A0A0F9EVI6_9ZZZZ</name>
<protein>
    <recommendedName>
        <fullName evidence="2">DUF559 domain-containing protein</fullName>
    </recommendedName>
</protein>
<feature type="compositionally biased region" description="Low complexity" evidence="1">
    <location>
        <begin position="18"/>
        <end position="33"/>
    </location>
</feature>
<gene>
    <name evidence="3" type="ORF">LCGC14_2381610</name>
</gene>
<evidence type="ECO:0000259" key="2">
    <source>
        <dbReference type="Pfam" id="PF04480"/>
    </source>
</evidence>
<sequence length="139" mass="15017">MPVFAPFFSLRSRNIFSSPVSSSASLDGSSGSSGSSGSGSSGSGSGSSSSGSGSFPPFSADVYIPSHHVVVEIDGPQHERKRDEKRDKKLLEEYGLPVFHILAAQAKQPKKWWDDFVAFMREASETADERREECEDKGL</sequence>